<proteinExistence type="predicted"/>
<reference evidence="4" key="1">
    <citation type="submission" date="2023-07" db="EMBL/GenBank/DDBJ databases">
        <title>30 novel species of actinomycetes from the DSMZ collection.</title>
        <authorList>
            <person name="Nouioui I."/>
        </authorList>
    </citation>
    <scope>NUCLEOTIDE SEQUENCE [LARGE SCALE GENOMIC DNA]</scope>
    <source>
        <strain evidence="4">DSM 44399</strain>
    </source>
</reference>
<gene>
    <name evidence="3" type="ORF">RM423_05505</name>
</gene>
<dbReference type="Proteomes" id="UP001183176">
    <property type="component" value="Unassembled WGS sequence"/>
</dbReference>
<dbReference type="InterPro" id="IPR025326">
    <property type="entry name" value="DUF4232"/>
</dbReference>
<feature type="compositionally biased region" description="Low complexity" evidence="1">
    <location>
        <begin position="1"/>
        <end position="11"/>
    </location>
</feature>
<protein>
    <submittedName>
        <fullName evidence="3">DUF4232 domain-containing protein</fullName>
    </submittedName>
</protein>
<feature type="region of interest" description="Disordered" evidence="1">
    <location>
        <begin position="1"/>
        <end position="48"/>
    </location>
</feature>
<organism evidence="3 4">
    <name type="scientific">Jatrophihabitans lederbergiae</name>
    <dbReference type="NCBI Taxonomy" id="3075547"/>
    <lineage>
        <taxon>Bacteria</taxon>
        <taxon>Bacillati</taxon>
        <taxon>Actinomycetota</taxon>
        <taxon>Actinomycetes</taxon>
        <taxon>Jatrophihabitantales</taxon>
        <taxon>Jatrophihabitantaceae</taxon>
        <taxon>Jatrophihabitans</taxon>
    </lineage>
</organism>
<feature type="domain" description="DUF4232" evidence="2">
    <location>
        <begin position="56"/>
        <end position="171"/>
    </location>
</feature>
<comment type="caution">
    <text evidence="3">The sequence shown here is derived from an EMBL/GenBank/DDBJ whole genome shotgun (WGS) entry which is preliminary data.</text>
</comment>
<dbReference type="EMBL" id="JAVREH010000005">
    <property type="protein sequence ID" value="MDT0260846.1"/>
    <property type="molecule type" value="Genomic_DNA"/>
</dbReference>
<dbReference type="RefSeq" id="WP_311422003.1">
    <property type="nucleotide sequence ID" value="NZ_JAVREH010000005.1"/>
</dbReference>
<dbReference type="Pfam" id="PF14016">
    <property type="entry name" value="DUF4232"/>
    <property type="match status" value="1"/>
</dbReference>
<keyword evidence="4" id="KW-1185">Reference proteome</keyword>
<evidence type="ECO:0000313" key="3">
    <source>
        <dbReference type="EMBL" id="MDT0260846.1"/>
    </source>
</evidence>
<name>A0ABU2J787_9ACTN</name>
<evidence type="ECO:0000256" key="1">
    <source>
        <dbReference type="SAM" id="MobiDB-lite"/>
    </source>
</evidence>
<evidence type="ECO:0000259" key="2">
    <source>
        <dbReference type="Pfam" id="PF14016"/>
    </source>
</evidence>
<feature type="compositionally biased region" description="Low complexity" evidence="1">
    <location>
        <begin position="21"/>
        <end position="32"/>
    </location>
</feature>
<sequence length="176" mass="17344">MSSSAATTAPPTSAPKPKPKPSSSARASAPATLPIPSPSPTSASPVAGPVDGAGSCVTAALSIRALRASGAAGHQYAFLQFTNTSTHACSLTGFPGVQLMRDGALVGKPAGHSGKAATTVRIAPGSSVTAQVIDDSSCNADKSDAVQIIPPNGTDRIVVRLSVRACALTVDPVTAS</sequence>
<accession>A0ABU2J787</accession>
<evidence type="ECO:0000313" key="4">
    <source>
        <dbReference type="Proteomes" id="UP001183176"/>
    </source>
</evidence>